<comment type="caution">
    <text evidence="3">The sequence shown here is derived from an EMBL/GenBank/DDBJ whole genome shotgun (WGS) entry which is preliminary data.</text>
</comment>
<accession>A0ABN9U5S8</accession>
<feature type="compositionally biased region" description="Acidic residues" evidence="2">
    <location>
        <begin position="995"/>
        <end position="1006"/>
    </location>
</feature>
<dbReference type="Proteomes" id="UP001189429">
    <property type="component" value="Unassembled WGS sequence"/>
</dbReference>
<protein>
    <submittedName>
        <fullName evidence="3">Uncharacterized protein</fullName>
    </submittedName>
</protein>
<evidence type="ECO:0000313" key="4">
    <source>
        <dbReference type="Proteomes" id="UP001189429"/>
    </source>
</evidence>
<feature type="region of interest" description="Disordered" evidence="2">
    <location>
        <begin position="991"/>
        <end position="1062"/>
    </location>
</feature>
<name>A0ABN9U5S8_9DINO</name>
<organism evidence="3 4">
    <name type="scientific">Prorocentrum cordatum</name>
    <dbReference type="NCBI Taxonomy" id="2364126"/>
    <lineage>
        <taxon>Eukaryota</taxon>
        <taxon>Sar</taxon>
        <taxon>Alveolata</taxon>
        <taxon>Dinophyceae</taxon>
        <taxon>Prorocentrales</taxon>
        <taxon>Prorocentraceae</taxon>
        <taxon>Prorocentrum</taxon>
    </lineage>
</organism>
<feature type="compositionally biased region" description="Basic residues" evidence="2">
    <location>
        <begin position="91"/>
        <end position="102"/>
    </location>
</feature>
<evidence type="ECO:0000313" key="3">
    <source>
        <dbReference type="EMBL" id="CAK0854341.1"/>
    </source>
</evidence>
<feature type="coiled-coil region" evidence="1">
    <location>
        <begin position="778"/>
        <end position="805"/>
    </location>
</feature>
<proteinExistence type="predicted"/>
<feature type="non-terminal residue" evidence="3">
    <location>
        <position position="1"/>
    </location>
</feature>
<sequence length="1195" mass="131991">ARGCDWAAEAAPCMQWRPDLVKSTLAALAALEQGLREDRSLLQQKGVDVASSVDSARNVAASLADQFEANPAKRGRPPGRGARTSAQISRSLKKQKEKVGQIRKRLGAEGARGHRGRIELIWFVRAGLADPSIPRRVLANMFYDHPLEHSQPISQSLVSVVRDAFVEVLKKINRSRASYLVSSPGSDPLFVHHVHDEAAMRMKSFAAVESGDLRLPPKHGGGGLLLPRSHTSKVQNHVVTLKRGDVSVEWWSELQALLKKDASTVATSIIGVVEAILEEVDREKLGDTVLRLVHLVTGDAIPTNHAAMKLVASHFMRPDAPSWFLYRACLWICATHQANLATAVAVCRSAAKKDVDRNPLQANCSRFFKHLMPEYIEEFGRNLRQYVVREMARRQGAGAAAGGVASQMQRLYGKDVLPDALLDVYAPDLSKLEAPYAEGDRPKACGEVYVALHKLVLRCESKPIRSRFWLFAECVATLLRMKLIGLPSSVFTLQTIKPRAENQTRLRKFREWYDAPATVGDLKRASLCLQLTGIATSISAQKQSGDREPTLVRLGRGEVQERVSARLGELIPLLAQDACLDCAGALADLLRTASHVVGRFDEYQTYPTELWRLTKRYNPDGYPTAAKSFLKEPERLLDAGYSLPLRREALACGGGGMAELFLASPSVQRELEGILEGAPSSMDAERKHAHDKMHDSVRKVSGLPRSSRDSMIKRYRIMRHERLRAADAVRRRVVKQKHIQAWSLAVQRRPDLLPRPVGKRFGAEGAEDRSATAHAGNMDELRSYYREHEAELRAEAKQIRDQAKAPRPRKKGLMPDFPISNLEWLDWFHEGSNEATFRALLKTATTQRRALAGRLVPQERLPAPVRLQPDGARASAPAPWTPALARLGSGFFAFKVGPAVAQKVAVWYARFKRQDFCVVLREVGRAAYAMDFGESFHKHLVPLDVGQALDDAGLSPADVRVYQLTMAVSFGEGDKVTLKACAAELLDLSAASAPPEDDGEVSEDFEAGSSDAETVASALESAAEDEAEEGADAAEAEGEGDGEEEAREEEEPEVSEAEMRRAASGALTVETDGYFSLSRDPDWPDAKMRIAGKRWTDHSEMRRDPQMSRTLTLAHYGDSAHNPIRTYAALRAWKLWRARQHGWHARKAVRLAWYARELVRLRAEIAEAGAGAEGTTGNAACDGLIAKWAPEAFLT</sequence>
<gene>
    <name evidence="3" type="ORF">PCOR1329_LOCUS45483</name>
</gene>
<feature type="compositionally biased region" description="Acidic residues" evidence="2">
    <location>
        <begin position="1022"/>
        <end position="1056"/>
    </location>
</feature>
<reference evidence="3" key="1">
    <citation type="submission" date="2023-10" db="EMBL/GenBank/DDBJ databases">
        <authorList>
            <person name="Chen Y."/>
            <person name="Shah S."/>
            <person name="Dougan E. K."/>
            <person name="Thang M."/>
            <person name="Chan C."/>
        </authorList>
    </citation>
    <scope>NUCLEOTIDE SEQUENCE [LARGE SCALE GENOMIC DNA]</scope>
</reference>
<evidence type="ECO:0000256" key="2">
    <source>
        <dbReference type="SAM" id="MobiDB-lite"/>
    </source>
</evidence>
<feature type="region of interest" description="Disordered" evidence="2">
    <location>
        <begin position="68"/>
        <end position="102"/>
    </location>
</feature>
<evidence type="ECO:0000256" key="1">
    <source>
        <dbReference type="SAM" id="Coils"/>
    </source>
</evidence>
<dbReference type="EMBL" id="CAUYUJ010015470">
    <property type="protein sequence ID" value="CAK0854341.1"/>
    <property type="molecule type" value="Genomic_DNA"/>
</dbReference>
<keyword evidence="1" id="KW-0175">Coiled coil</keyword>
<keyword evidence="4" id="KW-1185">Reference proteome</keyword>